<dbReference type="Gene3D" id="3.40.50.10300">
    <property type="entry name" value="CoaB-like"/>
    <property type="match status" value="1"/>
</dbReference>
<comment type="pathway">
    <text evidence="3 4">Cofactor biosynthesis; coenzyme A biosynthesis; CoA from (R)-pantothenate: step 3/5.</text>
</comment>
<keyword evidence="1 3" id="KW-0210">Decarboxylase</keyword>
<dbReference type="InterPro" id="IPR035929">
    <property type="entry name" value="CoaB-like_sf"/>
</dbReference>
<feature type="binding site" evidence="3">
    <location>
        <begin position="309"/>
        <end position="312"/>
    </location>
    <ligand>
        <name>CTP</name>
        <dbReference type="ChEBI" id="CHEBI:37563"/>
    </ligand>
</feature>
<dbReference type="NCBIfam" id="TIGR00521">
    <property type="entry name" value="coaBC_dfp"/>
    <property type="match status" value="1"/>
</dbReference>
<dbReference type="GO" id="GO:0046872">
    <property type="term" value="F:metal ion binding"/>
    <property type="evidence" value="ECO:0007669"/>
    <property type="project" value="UniProtKB-KW"/>
</dbReference>
<feature type="domain" description="DNA/pantothenate metabolism flavoprotein C-terminal" evidence="6">
    <location>
        <begin position="188"/>
        <end position="397"/>
    </location>
</feature>
<reference evidence="7" key="1">
    <citation type="journal article" date="2014" name="Int. J. Syst. Evol. Microbiol.">
        <title>Complete genome sequence of Corynebacterium casei LMG S-19264T (=DSM 44701T), isolated from a smear-ripened cheese.</title>
        <authorList>
            <consortium name="US DOE Joint Genome Institute (JGI-PGF)"/>
            <person name="Walter F."/>
            <person name="Albersmeier A."/>
            <person name="Kalinowski J."/>
            <person name="Ruckert C."/>
        </authorList>
    </citation>
    <scope>NUCLEOTIDE SEQUENCE</scope>
    <source>
        <strain evidence="7">KCTC 22169</strain>
    </source>
</reference>
<dbReference type="Pfam" id="PF04127">
    <property type="entry name" value="DFP"/>
    <property type="match status" value="1"/>
</dbReference>
<protein>
    <recommendedName>
        <fullName evidence="3">Coenzyme A biosynthesis bifunctional protein CoaBC</fullName>
    </recommendedName>
    <alternativeName>
        <fullName evidence="3">DNA/pantothenate metabolism flavoprotein</fullName>
    </alternativeName>
    <alternativeName>
        <fullName evidence="3">Phosphopantothenoylcysteine synthetase/decarboxylase</fullName>
        <shortName evidence="3">PPCS-PPCDC</shortName>
    </alternativeName>
    <domain>
        <recommendedName>
            <fullName evidence="3">Phosphopantothenoylcysteine decarboxylase</fullName>
            <shortName evidence="3">PPC decarboxylase</shortName>
            <shortName evidence="3">PPC-DC</shortName>
            <ecNumber evidence="3">4.1.1.36</ecNumber>
        </recommendedName>
        <alternativeName>
            <fullName evidence="3">CoaC</fullName>
        </alternativeName>
    </domain>
    <domain>
        <recommendedName>
            <fullName evidence="3">Phosphopantothenate--cysteine ligase</fullName>
            <ecNumber evidence="3">6.3.2.5</ecNumber>
        </recommendedName>
        <alternativeName>
            <fullName evidence="3">CoaB</fullName>
        </alternativeName>
        <alternativeName>
            <fullName evidence="3">Phosphopantothenoylcysteine synthetase</fullName>
            <shortName evidence="3">PPC synthetase</shortName>
            <shortName evidence="3">PPC-S</shortName>
        </alternativeName>
    </domain>
</protein>
<comment type="cofactor">
    <cofactor evidence="3">
        <name>Mg(2+)</name>
        <dbReference type="ChEBI" id="CHEBI:18420"/>
    </cofactor>
</comment>
<comment type="catalytic activity">
    <reaction evidence="3 4">
        <text>N-[(R)-4-phosphopantothenoyl]-L-cysteine + H(+) = (R)-4'-phosphopantetheine + CO2</text>
        <dbReference type="Rhea" id="RHEA:16793"/>
        <dbReference type="ChEBI" id="CHEBI:15378"/>
        <dbReference type="ChEBI" id="CHEBI:16526"/>
        <dbReference type="ChEBI" id="CHEBI:59458"/>
        <dbReference type="ChEBI" id="CHEBI:61723"/>
        <dbReference type="EC" id="4.1.1.36"/>
    </reaction>
</comment>
<dbReference type="PANTHER" id="PTHR14359:SF6">
    <property type="entry name" value="PHOSPHOPANTOTHENOYLCYSTEINE DECARBOXYLASE"/>
    <property type="match status" value="1"/>
</dbReference>
<dbReference type="GO" id="GO:0004632">
    <property type="term" value="F:phosphopantothenate--cysteine ligase activity"/>
    <property type="evidence" value="ECO:0007669"/>
    <property type="project" value="UniProtKB-UniRule"/>
</dbReference>
<comment type="similarity">
    <text evidence="3 4">In the N-terminal section; belongs to the HFCD (homo-oligomeric flavin containing Cys decarboxylase) superfamily.</text>
</comment>
<comment type="caution">
    <text evidence="3">Lacks conserved residue(s) required for the propagation of feature annotation.</text>
</comment>
<keyword evidence="3" id="KW-0511">Multifunctional enzyme</keyword>
<feature type="active site" description="Proton donor" evidence="3">
    <location>
        <position position="161"/>
    </location>
</feature>
<feature type="binding site" evidence="3">
    <location>
        <position position="346"/>
    </location>
    <ligand>
        <name>CTP</name>
        <dbReference type="ChEBI" id="CHEBI:37563"/>
    </ligand>
</feature>
<dbReference type="EC" id="6.3.2.5" evidence="3"/>
<feature type="region of interest" description="Phosphopantothenoylcysteine decarboxylase" evidence="3">
    <location>
        <begin position="1"/>
        <end position="192"/>
    </location>
</feature>
<dbReference type="RefSeq" id="WP_189607705.1">
    <property type="nucleotide sequence ID" value="NZ_BMXR01000003.1"/>
</dbReference>
<evidence type="ECO:0000313" key="8">
    <source>
        <dbReference type="Proteomes" id="UP000626148"/>
    </source>
</evidence>
<keyword evidence="2 3" id="KW-0456">Lyase</keyword>
<dbReference type="GO" id="GO:0015941">
    <property type="term" value="P:pantothenate catabolic process"/>
    <property type="evidence" value="ECO:0007669"/>
    <property type="project" value="InterPro"/>
</dbReference>
<evidence type="ECO:0000313" key="7">
    <source>
        <dbReference type="EMBL" id="GGX47535.1"/>
    </source>
</evidence>
<feature type="region of interest" description="Phosphopantothenate--cysteine ligase" evidence="3">
    <location>
        <begin position="193"/>
        <end position="403"/>
    </location>
</feature>
<dbReference type="InterPro" id="IPR007085">
    <property type="entry name" value="DNA/pantothenate-metab_flavo_C"/>
</dbReference>
<proteinExistence type="inferred from homology"/>
<dbReference type="InterPro" id="IPR005252">
    <property type="entry name" value="CoaBC"/>
</dbReference>
<comment type="cofactor">
    <cofactor evidence="3">
        <name>FMN</name>
        <dbReference type="ChEBI" id="CHEBI:58210"/>
    </cofactor>
    <text evidence="3">Binds 1 FMN per subunit.</text>
</comment>
<evidence type="ECO:0000259" key="5">
    <source>
        <dbReference type="Pfam" id="PF02441"/>
    </source>
</evidence>
<keyword evidence="3" id="KW-0479">Metal-binding</keyword>
<accession>A0A918N8A9</accession>
<keyword evidence="3 4" id="KW-0288">FMN</keyword>
<feature type="binding site" evidence="3">
    <location>
        <position position="291"/>
    </location>
    <ligand>
        <name>CTP</name>
        <dbReference type="ChEBI" id="CHEBI:37563"/>
    </ligand>
</feature>
<dbReference type="Proteomes" id="UP000626148">
    <property type="component" value="Unassembled WGS sequence"/>
</dbReference>
<comment type="caution">
    <text evidence="7">The sequence shown here is derived from an EMBL/GenBank/DDBJ whole genome shotgun (WGS) entry which is preliminary data.</text>
</comment>
<dbReference type="PANTHER" id="PTHR14359">
    <property type="entry name" value="HOMO-OLIGOMERIC FLAVIN CONTAINING CYS DECARBOXYLASE FAMILY"/>
    <property type="match status" value="1"/>
</dbReference>
<feature type="binding site" evidence="3">
    <location>
        <position position="281"/>
    </location>
    <ligand>
        <name>CTP</name>
        <dbReference type="ChEBI" id="CHEBI:37563"/>
    </ligand>
</feature>
<dbReference type="InterPro" id="IPR003382">
    <property type="entry name" value="Flavoprotein"/>
</dbReference>
<keyword evidence="3" id="KW-0460">Magnesium</keyword>
<feature type="binding site" evidence="3">
    <location>
        <position position="342"/>
    </location>
    <ligand>
        <name>CTP</name>
        <dbReference type="ChEBI" id="CHEBI:37563"/>
    </ligand>
</feature>
<dbReference type="GO" id="GO:0010181">
    <property type="term" value="F:FMN binding"/>
    <property type="evidence" value="ECO:0007669"/>
    <property type="project" value="UniProtKB-UniRule"/>
</dbReference>
<feature type="domain" description="Flavoprotein" evidence="5">
    <location>
        <begin position="7"/>
        <end position="177"/>
    </location>
</feature>
<comment type="similarity">
    <text evidence="3 4">In the C-terminal section; belongs to the PPC synthetase family.</text>
</comment>
<organism evidence="7 8">
    <name type="scientific">Saccharospirillum salsuginis</name>
    <dbReference type="NCBI Taxonomy" id="418750"/>
    <lineage>
        <taxon>Bacteria</taxon>
        <taxon>Pseudomonadati</taxon>
        <taxon>Pseudomonadota</taxon>
        <taxon>Gammaproteobacteria</taxon>
        <taxon>Oceanospirillales</taxon>
        <taxon>Saccharospirillaceae</taxon>
        <taxon>Saccharospirillum</taxon>
    </lineage>
</organism>
<dbReference type="EC" id="4.1.1.36" evidence="3"/>
<dbReference type="Gene3D" id="3.40.50.1950">
    <property type="entry name" value="Flavin prenyltransferase-like"/>
    <property type="match status" value="1"/>
</dbReference>
<dbReference type="EMBL" id="BMXR01000003">
    <property type="protein sequence ID" value="GGX47535.1"/>
    <property type="molecule type" value="Genomic_DNA"/>
</dbReference>
<comment type="catalytic activity">
    <reaction evidence="3 4">
        <text>(R)-4'-phosphopantothenate + L-cysteine + CTP = N-[(R)-4-phosphopantothenoyl]-L-cysteine + CMP + diphosphate + H(+)</text>
        <dbReference type="Rhea" id="RHEA:19397"/>
        <dbReference type="ChEBI" id="CHEBI:10986"/>
        <dbReference type="ChEBI" id="CHEBI:15378"/>
        <dbReference type="ChEBI" id="CHEBI:33019"/>
        <dbReference type="ChEBI" id="CHEBI:35235"/>
        <dbReference type="ChEBI" id="CHEBI:37563"/>
        <dbReference type="ChEBI" id="CHEBI:59458"/>
        <dbReference type="ChEBI" id="CHEBI:60377"/>
        <dbReference type="EC" id="6.3.2.5"/>
    </reaction>
</comment>
<dbReference type="GO" id="GO:0015937">
    <property type="term" value="P:coenzyme A biosynthetic process"/>
    <property type="evidence" value="ECO:0007669"/>
    <property type="project" value="UniProtKB-UniRule"/>
</dbReference>
<gene>
    <name evidence="7" type="primary">coaC</name>
    <name evidence="3" type="synonym">coaBC</name>
    <name evidence="7" type="ORF">GCM10007392_12980</name>
</gene>
<evidence type="ECO:0000259" key="6">
    <source>
        <dbReference type="Pfam" id="PF04127"/>
    </source>
</evidence>
<dbReference type="GO" id="GO:0071513">
    <property type="term" value="C:phosphopantothenoylcysteine decarboxylase complex"/>
    <property type="evidence" value="ECO:0007669"/>
    <property type="project" value="TreeGrafter"/>
</dbReference>
<evidence type="ECO:0000256" key="1">
    <source>
        <dbReference type="ARBA" id="ARBA00022793"/>
    </source>
</evidence>
<dbReference type="HAMAP" id="MF_02225">
    <property type="entry name" value="CoaBC"/>
    <property type="match status" value="1"/>
</dbReference>
<keyword evidence="3 4" id="KW-0285">Flavoprotein</keyword>
<evidence type="ECO:0000256" key="2">
    <source>
        <dbReference type="ARBA" id="ARBA00023239"/>
    </source>
</evidence>
<reference evidence="7" key="2">
    <citation type="submission" date="2020-09" db="EMBL/GenBank/DDBJ databases">
        <authorList>
            <person name="Sun Q."/>
            <person name="Kim S."/>
        </authorList>
    </citation>
    <scope>NUCLEOTIDE SEQUENCE</scope>
    <source>
        <strain evidence="7">KCTC 22169</strain>
    </source>
</reference>
<keyword evidence="8" id="KW-1185">Reference proteome</keyword>
<dbReference type="AlphaFoldDB" id="A0A918N8A9"/>
<dbReference type="GO" id="GO:0004633">
    <property type="term" value="F:phosphopantothenoylcysteine decarboxylase activity"/>
    <property type="evidence" value="ECO:0007669"/>
    <property type="project" value="UniProtKB-UniRule"/>
</dbReference>
<dbReference type="SUPFAM" id="SSF102645">
    <property type="entry name" value="CoaB-like"/>
    <property type="match status" value="1"/>
</dbReference>
<evidence type="ECO:0000256" key="3">
    <source>
        <dbReference type="HAMAP-Rule" id="MF_02225"/>
    </source>
</evidence>
<sequence length="403" mass="42832">MQTLVNKRIVVGITGGIAAYKSAELVRELMRAGAEVRVVMTDAAKEFITPLTLQALSGKPVHHSLLDEEAEMGMGHIELARWADLLLVAPATADFIARMAAGMGNDLLTTLCLATRAPIALAPAMNEKMWLNATTQANVQRLRDTYPDLRWFGPDAGQQACGDVGPGRMLEPEGLVELAAGCFAPGLLTGRRVVITAGPTREAIDPVRYLSNHSSGKMGFALARAAAEAGAEVVLIAGPVDLATPERVTRIDVVSAQQMYEAALARSPGADLFIATAAVADFRPAEDAAHKIKKQPGQSEMTLKLVQNPDIVAGVAGSDKRPACVVAFAAETQNVEDYARRKLSKKGVDWVVANDVSRTDIGFGSDSNEILLVGRDHSEPFGPAGKQQVARFLVEAFARSLGT</sequence>
<evidence type="ECO:0000256" key="4">
    <source>
        <dbReference type="RuleBase" id="RU364078"/>
    </source>
</evidence>
<feature type="binding site" evidence="3">
    <location>
        <position position="328"/>
    </location>
    <ligand>
        <name>CTP</name>
        <dbReference type="ChEBI" id="CHEBI:37563"/>
    </ligand>
</feature>
<comment type="function">
    <text evidence="4">Catalyzes two steps in the biosynthesis of coenzyme A. In the first step cysteine is conjugated to 4'-phosphopantothenate to form 4-phosphopantothenoylcysteine, in the latter compound is decarboxylated to form 4'-phosphopantotheine.</text>
</comment>
<dbReference type="InterPro" id="IPR036551">
    <property type="entry name" value="Flavin_trans-like"/>
</dbReference>
<comment type="function">
    <text evidence="3">Catalyzes two sequential steps in the biosynthesis of coenzyme A. In the first step cysteine is conjugated to 4'-phosphopantothenate to form 4-phosphopantothenoylcysteine. In the second step the latter compound is decarboxylated to form 4'-phosphopantotheine.</text>
</comment>
<keyword evidence="3 4" id="KW-0436">Ligase</keyword>
<comment type="pathway">
    <text evidence="3 4">Cofactor biosynthesis; coenzyme A biosynthesis; CoA from (R)-pantothenate: step 2/5.</text>
</comment>
<name>A0A918N8A9_9GAMM</name>
<dbReference type="Pfam" id="PF02441">
    <property type="entry name" value="Flavoprotein"/>
    <property type="match status" value="1"/>
</dbReference>
<dbReference type="SUPFAM" id="SSF52507">
    <property type="entry name" value="Homo-oligomeric flavin-containing Cys decarboxylases, HFCD"/>
    <property type="match status" value="1"/>
</dbReference>